<comment type="caution">
    <text evidence="4">The sequence shown here is derived from an EMBL/GenBank/DDBJ whole genome shotgun (WGS) entry which is preliminary data.</text>
</comment>
<proteinExistence type="inferred from homology"/>
<evidence type="ECO:0000256" key="1">
    <source>
        <dbReference type="ARBA" id="ARBA00008027"/>
    </source>
</evidence>
<sequence>MRPLYDYGDEVRVLRNLRNDGTFPGQSTGTLLVRRGSTGYVRDVGTFLQDQIIYSVHFLDGDRIVGCREEELQPASDPWTPSRFESREKVAARIALGRGGRVLVEQGRIGEVIKVLRGPATAEQTGEVAYHVLFPGCSLLQVPESALEPAPPPESFSSSTVTATHDLSRSNQTAIAEQSP</sequence>
<protein>
    <submittedName>
        <fullName evidence="4">Nitrogen fixation protein NifZ</fullName>
    </submittedName>
</protein>
<dbReference type="AlphaFoldDB" id="A0A9X0WAD1"/>
<evidence type="ECO:0000313" key="4">
    <source>
        <dbReference type="EMBL" id="MBK1619774.1"/>
    </source>
</evidence>
<feature type="region of interest" description="Disordered" evidence="3">
    <location>
        <begin position="144"/>
        <end position="180"/>
    </location>
</feature>
<evidence type="ECO:0000256" key="2">
    <source>
        <dbReference type="ARBA" id="ARBA00023231"/>
    </source>
</evidence>
<evidence type="ECO:0000256" key="3">
    <source>
        <dbReference type="SAM" id="MobiDB-lite"/>
    </source>
</evidence>
<evidence type="ECO:0000313" key="5">
    <source>
        <dbReference type="Proteomes" id="UP001138768"/>
    </source>
</evidence>
<gene>
    <name evidence="4" type="ORF">CKO42_15250</name>
</gene>
<keyword evidence="5" id="KW-1185">Reference proteome</keyword>
<dbReference type="GO" id="GO:0009399">
    <property type="term" value="P:nitrogen fixation"/>
    <property type="evidence" value="ECO:0007669"/>
    <property type="project" value="InterPro"/>
</dbReference>
<accession>A0A9X0WAD1</accession>
<keyword evidence="2" id="KW-0535">Nitrogen fixation</keyword>
<feature type="compositionally biased region" description="Polar residues" evidence="3">
    <location>
        <begin position="160"/>
        <end position="180"/>
    </location>
</feature>
<dbReference type="InterPro" id="IPR007415">
    <property type="entry name" value="Nitrogenase_MoFe_mat_NifZ"/>
</dbReference>
<comment type="similarity">
    <text evidence="1">Belongs to the NifZ family.</text>
</comment>
<dbReference type="RefSeq" id="WP_200245829.1">
    <property type="nucleotide sequence ID" value="NZ_JAXUFI010000018.1"/>
</dbReference>
<dbReference type="Proteomes" id="UP001138768">
    <property type="component" value="Unassembled WGS sequence"/>
</dbReference>
<reference evidence="4 5" key="1">
    <citation type="journal article" date="2020" name="Microorganisms">
        <title>Osmotic Adaptation and Compatible Solute Biosynthesis of Phototrophic Bacteria as Revealed from Genome Analyses.</title>
        <authorList>
            <person name="Imhoff J.F."/>
            <person name="Rahn T."/>
            <person name="Kunzel S."/>
            <person name="Keller A."/>
            <person name="Neulinger S.C."/>
        </authorList>
    </citation>
    <scope>NUCLEOTIDE SEQUENCE [LARGE SCALE GENOMIC DNA]</scope>
    <source>
        <strain evidence="4 5">DSM 25653</strain>
    </source>
</reference>
<organism evidence="4 5">
    <name type="scientific">Lamprobacter modestohalophilus</name>
    <dbReference type="NCBI Taxonomy" id="1064514"/>
    <lineage>
        <taxon>Bacteria</taxon>
        <taxon>Pseudomonadati</taxon>
        <taxon>Pseudomonadota</taxon>
        <taxon>Gammaproteobacteria</taxon>
        <taxon>Chromatiales</taxon>
        <taxon>Chromatiaceae</taxon>
        <taxon>Lamprobacter</taxon>
    </lineage>
</organism>
<dbReference type="Pfam" id="PF04319">
    <property type="entry name" value="NifZ"/>
    <property type="match status" value="1"/>
</dbReference>
<name>A0A9X0WAD1_9GAMM</name>
<dbReference type="EMBL" id="NRRY01000026">
    <property type="protein sequence ID" value="MBK1619774.1"/>
    <property type="molecule type" value="Genomic_DNA"/>
</dbReference>